<gene>
    <name evidence="1" type="ORF">METZ01_LOCUS306654</name>
</gene>
<reference evidence="1" key="1">
    <citation type="submission" date="2018-05" db="EMBL/GenBank/DDBJ databases">
        <authorList>
            <person name="Lanie J.A."/>
            <person name="Ng W.-L."/>
            <person name="Kazmierczak K.M."/>
            <person name="Andrzejewski T.M."/>
            <person name="Davidsen T.M."/>
            <person name="Wayne K.J."/>
            <person name="Tettelin H."/>
            <person name="Glass J.I."/>
            <person name="Rusch D."/>
            <person name="Podicherti R."/>
            <person name="Tsui H.-C.T."/>
            <person name="Winkler M.E."/>
        </authorList>
    </citation>
    <scope>NUCLEOTIDE SEQUENCE</scope>
</reference>
<evidence type="ECO:0000313" key="1">
    <source>
        <dbReference type="EMBL" id="SVC53800.1"/>
    </source>
</evidence>
<dbReference type="AlphaFoldDB" id="A0A382MZ52"/>
<proteinExistence type="predicted"/>
<sequence length="159" mass="17819">MVEDLSKGELAKEAKFWDGEDWLPINFLLEDNVWNEDNWNGPSLESLEGPPLPASSAWKDVKVENRWLMIYGDHLVIEGGGFRKEKLGSILAGEPTEGGIPIPKILNVCITKLDSCSKVEASSFHNMYEVYTLVSFLSNKDTDSLVKELTNSQVRIVFS</sequence>
<dbReference type="EMBL" id="UINC01096700">
    <property type="protein sequence ID" value="SVC53800.1"/>
    <property type="molecule type" value="Genomic_DNA"/>
</dbReference>
<protein>
    <submittedName>
        <fullName evidence="1">Uncharacterized protein</fullName>
    </submittedName>
</protein>
<accession>A0A382MZ52</accession>
<organism evidence="1">
    <name type="scientific">marine metagenome</name>
    <dbReference type="NCBI Taxonomy" id="408172"/>
    <lineage>
        <taxon>unclassified sequences</taxon>
        <taxon>metagenomes</taxon>
        <taxon>ecological metagenomes</taxon>
    </lineage>
</organism>
<name>A0A382MZ52_9ZZZZ</name>